<dbReference type="InterPro" id="IPR001638">
    <property type="entry name" value="Solute-binding_3/MltF_N"/>
</dbReference>
<dbReference type="SUPFAM" id="SSF53850">
    <property type="entry name" value="Periplasmic binding protein-like II"/>
    <property type="match status" value="1"/>
</dbReference>
<feature type="chain" id="PRO_5036690875" evidence="1">
    <location>
        <begin position="23"/>
        <end position="267"/>
    </location>
</feature>
<keyword evidence="1" id="KW-0732">Signal</keyword>
<evidence type="ECO:0000313" key="3">
    <source>
        <dbReference type="EMBL" id="MBD3664630.1"/>
    </source>
</evidence>
<reference evidence="3" key="1">
    <citation type="submission" date="2020-08" db="EMBL/GenBank/DDBJ databases">
        <title>Sulfitobacter aestuariivivens sp. nov., isolated from a tidal flat.</title>
        <authorList>
            <person name="Park S."/>
            <person name="Yoon J.-H."/>
        </authorList>
    </citation>
    <scope>NUCLEOTIDE SEQUENCE</scope>
    <source>
        <strain evidence="3">TSTF-M16</strain>
    </source>
</reference>
<organism evidence="3 4">
    <name type="scientific">Sulfitobacter aestuariivivens</name>
    <dbReference type="NCBI Taxonomy" id="2766981"/>
    <lineage>
        <taxon>Bacteria</taxon>
        <taxon>Pseudomonadati</taxon>
        <taxon>Pseudomonadota</taxon>
        <taxon>Alphaproteobacteria</taxon>
        <taxon>Rhodobacterales</taxon>
        <taxon>Roseobacteraceae</taxon>
        <taxon>Sulfitobacter</taxon>
    </lineage>
</organism>
<evidence type="ECO:0000313" key="4">
    <source>
        <dbReference type="Proteomes" id="UP000635142"/>
    </source>
</evidence>
<dbReference type="Pfam" id="PF00497">
    <property type="entry name" value="SBP_bac_3"/>
    <property type="match status" value="1"/>
</dbReference>
<keyword evidence="4" id="KW-1185">Reference proteome</keyword>
<comment type="caution">
    <text evidence="3">The sequence shown here is derived from an EMBL/GenBank/DDBJ whole genome shotgun (WGS) entry which is preliminary data.</text>
</comment>
<dbReference type="EMBL" id="JACTAG010000002">
    <property type="protein sequence ID" value="MBD3664630.1"/>
    <property type="molecule type" value="Genomic_DNA"/>
</dbReference>
<dbReference type="RefSeq" id="WP_191075652.1">
    <property type="nucleotide sequence ID" value="NZ_JACTAG010000002.1"/>
</dbReference>
<sequence length="267" mass="28799">MKTIARLSLLLTMALCARAALADPIVLPFDPEYPPMSVATDAAPEGFDIVVATEIARELGGEPTFVPSDFNTIQGDGWPDEWAFTVSSTSRSTDREERFHFVGPYYFAAVVLVKLASDAATVDPDDPFNLPAGARIGVCDGCIYKAFVEGNYLSDGEDVDPPLGDVEVLTYAFETDVLRALVGDTDQPVDYAITSAAFAQHFRNLGFPLEQVGPPLFVEPLWITQPLRAPTTERAALEEAFRRVAGAGTISQASRDFLGGDFSAPVD</sequence>
<evidence type="ECO:0000256" key="1">
    <source>
        <dbReference type="SAM" id="SignalP"/>
    </source>
</evidence>
<dbReference type="Gene3D" id="3.40.190.10">
    <property type="entry name" value="Periplasmic binding protein-like II"/>
    <property type="match status" value="2"/>
</dbReference>
<name>A0A927HGV1_9RHOB</name>
<dbReference type="Proteomes" id="UP000635142">
    <property type="component" value="Unassembled WGS sequence"/>
</dbReference>
<evidence type="ECO:0000259" key="2">
    <source>
        <dbReference type="Pfam" id="PF00497"/>
    </source>
</evidence>
<accession>A0A927HGV1</accession>
<proteinExistence type="predicted"/>
<dbReference type="AlphaFoldDB" id="A0A927HGV1"/>
<gene>
    <name evidence="3" type="ORF">H9Q16_11905</name>
</gene>
<feature type="signal peptide" evidence="1">
    <location>
        <begin position="1"/>
        <end position="22"/>
    </location>
</feature>
<protein>
    <submittedName>
        <fullName evidence="3">Transporter substrate-binding domain-containing protein</fullName>
    </submittedName>
</protein>
<feature type="domain" description="Solute-binding protein family 3/N-terminal" evidence="2">
    <location>
        <begin position="29"/>
        <end position="258"/>
    </location>
</feature>